<reference evidence="2 3" key="1">
    <citation type="journal article" date="2014" name="BMC Genomics">
        <title>Comparative genomics of the major fungal agents of human and animal Sporotrichosis: Sporothrix schenckii and Sporothrix brasiliensis.</title>
        <authorList>
            <person name="Teixeira M.M."/>
            <person name="de Almeida L.G."/>
            <person name="Kubitschek-Barreira P."/>
            <person name="Alves F.L."/>
            <person name="Kioshima E.S."/>
            <person name="Abadio A.K."/>
            <person name="Fernandes L."/>
            <person name="Derengowski L.S."/>
            <person name="Ferreira K.S."/>
            <person name="Souza R.C."/>
            <person name="Ruiz J.C."/>
            <person name="de Andrade N.C."/>
            <person name="Paes H.C."/>
            <person name="Nicola A.M."/>
            <person name="Albuquerque P."/>
            <person name="Gerber A.L."/>
            <person name="Martins V.P."/>
            <person name="Peconick L.D."/>
            <person name="Neto A.V."/>
            <person name="Chaucanez C.B."/>
            <person name="Silva P.A."/>
            <person name="Cunha O.L."/>
            <person name="de Oliveira F.F."/>
            <person name="dos Santos T.C."/>
            <person name="Barros A.L."/>
            <person name="Soares M.A."/>
            <person name="de Oliveira L.M."/>
            <person name="Marini M.M."/>
            <person name="Villalobos-Duno H."/>
            <person name="Cunha M.M."/>
            <person name="de Hoog S."/>
            <person name="da Silveira J.F."/>
            <person name="Henrissat B."/>
            <person name="Nino-Vega G.A."/>
            <person name="Cisalpino P.S."/>
            <person name="Mora-Montes H.M."/>
            <person name="Almeida S.R."/>
            <person name="Stajich J.E."/>
            <person name="Lopes-Bezerra L.M."/>
            <person name="Vasconcelos A.T."/>
            <person name="Felipe M.S."/>
        </authorList>
    </citation>
    <scope>NUCLEOTIDE SEQUENCE [LARGE SCALE GENOMIC DNA]</scope>
    <source>
        <strain evidence="2 3">5110</strain>
    </source>
</reference>
<feature type="signal peptide" evidence="1">
    <location>
        <begin position="1"/>
        <end position="16"/>
    </location>
</feature>
<dbReference type="GeneID" id="63678273"/>
<gene>
    <name evidence="2" type="ORF">SPBR_05075</name>
</gene>
<name>A0A0C2F887_9PEZI</name>
<protein>
    <submittedName>
        <fullName evidence="2">Uncharacterized protein</fullName>
    </submittedName>
</protein>
<comment type="caution">
    <text evidence="2">The sequence shown here is derived from an EMBL/GenBank/DDBJ whole genome shotgun (WGS) entry which is preliminary data.</text>
</comment>
<evidence type="ECO:0000313" key="2">
    <source>
        <dbReference type="EMBL" id="KIH87238.1"/>
    </source>
</evidence>
<evidence type="ECO:0000313" key="3">
    <source>
        <dbReference type="Proteomes" id="UP000031575"/>
    </source>
</evidence>
<keyword evidence="3" id="KW-1185">Reference proteome</keyword>
<accession>A0A0C2F887</accession>
<keyword evidence="1" id="KW-0732">Signal</keyword>
<dbReference type="AlphaFoldDB" id="A0A0C2F887"/>
<evidence type="ECO:0000256" key="1">
    <source>
        <dbReference type="SAM" id="SignalP"/>
    </source>
</evidence>
<sequence length="391" mass="40520">MHVSAILAALAATGPAGLTSTLDKEPLQHLTVPEPLANLGIQRARTASGPFSVPGMVANDTSDDNGMATFQRPALMPCVDCYITGFSFDVRYGDGPNGSAGAIANVDTGIYLHHGVLVNLNRSDTTCDKLGGGSIQRMFGAGNERGYIDLTSNGTRRAGYYVAPDETVLLIAEIMSMQAGAARDVYVTTTWDYVQAPSSSNMTKTDAPAAAAAAAAAAAERWAPAVPVWLDIDGDCGTYLNGSEVAVPPGDAVFSYSSPQPWHPQSGTGGAAKNYSVLVSASHLHDGALQLDIAKNGATVCEGVATYGGTPEYVSQVPGPDMPGMPGMSMGPVPLTHISAIHKCYDVGPTSSSDAWSITAHYNFTAHPGLETTNGLAKPIMGIALLFLAEE</sequence>
<feature type="chain" id="PRO_5002160458" evidence="1">
    <location>
        <begin position="17"/>
        <end position="391"/>
    </location>
</feature>
<dbReference type="RefSeq" id="XP_040615248.1">
    <property type="nucleotide sequence ID" value="XM_040763352.1"/>
</dbReference>
<organism evidence="2 3">
    <name type="scientific">Sporothrix brasiliensis 5110</name>
    <dbReference type="NCBI Taxonomy" id="1398154"/>
    <lineage>
        <taxon>Eukaryota</taxon>
        <taxon>Fungi</taxon>
        <taxon>Dikarya</taxon>
        <taxon>Ascomycota</taxon>
        <taxon>Pezizomycotina</taxon>
        <taxon>Sordariomycetes</taxon>
        <taxon>Sordariomycetidae</taxon>
        <taxon>Ophiostomatales</taxon>
        <taxon>Ophiostomataceae</taxon>
        <taxon>Sporothrix</taxon>
    </lineage>
</organism>
<dbReference type="OrthoDB" id="4142625at2759"/>
<dbReference type="HOGENOM" id="CLU_056755_0_0_1"/>
<dbReference type="VEuPathDB" id="FungiDB:SPBR_05075"/>
<proteinExistence type="predicted"/>
<dbReference type="EMBL" id="AWTV01000010">
    <property type="protein sequence ID" value="KIH87238.1"/>
    <property type="molecule type" value="Genomic_DNA"/>
</dbReference>
<dbReference type="Proteomes" id="UP000031575">
    <property type="component" value="Unassembled WGS sequence"/>
</dbReference>